<sequence length="252" mass="27744">MPMGNLGSGGARLGMLLRRFGLCPVELARQEPKVAVSVLKAAYYSKAKEAHPDYAPEEDKDAAAQRFVELNSEFAEAVKMLEAGVVPASWASWASGSSSSSSPSPSGVGGGGAHNWQAGYRPGFHSAPWPGGGKPFQHSEPPQFDLYTRAKGHLIVWSSLFVFLTLFREFLVGTAGSTWSWSPPNTINPFWVRRFKDEWGSEAQVKQISQDAQLPKPPKPEKVYRDTPTFYQKRGISNVRRKYEPRGFGPSL</sequence>
<dbReference type="Proteomes" id="UP000626109">
    <property type="component" value="Unassembled WGS sequence"/>
</dbReference>
<dbReference type="InterPro" id="IPR036869">
    <property type="entry name" value="J_dom_sf"/>
</dbReference>
<protein>
    <recommendedName>
        <fullName evidence="4">J domain-containing protein</fullName>
    </recommendedName>
</protein>
<evidence type="ECO:0000256" key="1">
    <source>
        <dbReference type="SAM" id="MobiDB-lite"/>
    </source>
</evidence>
<reference evidence="2" key="1">
    <citation type="submission" date="2021-02" db="EMBL/GenBank/DDBJ databases">
        <authorList>
            <person name="Dougan E. K."/>
            <person name="Rhodes N."/>
            <person name="Thang M."/>
            <person name="Chan C."/>
        </authorList>
    </citation>
    <scope>NUCLEOTIDE SEQUENCE</scope>
</reference>
<evidence type="ECO:0000313" key="3">
    <source>
        <dbReference type="Proteomes" id="UP000626109"/>
    </source>
</evidence>
<evidence type="ECO:0000313" key="2">
    <source>
        <dbReference type="EMBL" id="CAE8740000.1"/>
    </source>
</evidence>
<dbReference type="SUPFAM" id="SSF46565">
    <property type="entry name" value="Chaperone J-domain"/>
    <property type="match status" value="1"/>
</dbReference>
<organism evidence="2 3">
    <name type="scientific">Polarella glacialis</name>
    <name type="common">Dinoflagellate</name>
    <dbReference type="NCBI Taxonomy" id="89957"/>
    <lineage>
        <taxon>Eukaryota</taxon>
        <taxon>Sar</taxon>
        <taxon>Alveolata</taxon>
        <taxon>Dinophyceae</taxon>
        <taxon>Suessiales</taxon>
        <taxon>Suessiaceae</taxon>
        <taxon>Polarella</taxon>
    </lineage>
</organism>
<gene>
    <name evidence="2" type="ORF">PGLA2088_LOCUS49834</name>
</gene>
<proteinExistence type="predicted"/>
<accession>A0A813LWI9</accession>
<dbReference type="AlphaFoldDB" id="A0A813LWI9"/>
<name>A0A813LWI9_POLGL</name>
<feature type="region of interest" description="Disordered" evidence="1">
    <location>
        <begin position="206"/>
        <end position="225"/>
    </location>
</feature>
<comment type="caution">
    <text evidence="2">The sequence shown here is derived from an EMBL/GenBank/DDBJ whole genome shotgun (WGS) entry which is preliminary data.</text>
</comment>
<dbReference type="EMBL" id="CAJNNW010037187">
    <property type="protein sequence ID" value="CAE8740000.1"/>
    <property type="molecule type" value="Genomic_DNA"/>
</dbReference>
<evidence type="ECO:0008006" key="4">
    <source>
        <dbReference type="Google" id="ProtNLM"/>
    </source>
</evidence>